<sequence length="53" mass="5919">MDVELDGDWKTYWRSPVKGVLRLNLTGAGQPTSKKSIGTGRYLRTMSSWACSL</sequence>
<evidence type="ECO:0000313" key="2">
    <source>
        <dbReference type="Proteomes" id="UP000029224"/>
    </source>
</evidence>
<organism evidence="1 2">
    <name type="scientific">Vibrio maritimus</name>
    <dbReference type="NCBI Taxonomy" id="990268"/>
    <lineage>
        <taxon>Bacteria</taxon>
        <taxon>Pseudomonadati</taxon>
        <taxon>Pseudomonadota</taxon>
        <taxon>Gammaproteobacteria</taxon>
        <taxon>Vibrionales</taxon>
        <taxon>Vibrionaceae</taxon>
        <taxon>Vibrio</taxon>
    </lineage>
</organism>
<keyword evidence="2" id="KW-1185">Reference proteome</keyword>
<dbReference type="Proteomes" id="UP000029224">
    <property type="component" value="Unassembled WGS sequence"/>
</dbReference>
<proteinExistence type="predicted"/>
<dbReference type="AlphaFoldDB" id="A0A090SYQ5"/>
<evidence type="ECO:0000313" key="1">
    <source>
        <dbReference type="EMBL" id="GAL32043.1"/>
    </source>
</evidence>
<protein>
    <submittedName>
        <fullName evidence="1">Uncharacterized protein</fullName>
    </submittedName>
</protein>
<reference evidence="1 2" key="1">
    <citation type="submission" date="2014-09" db="EMBL/GenBank/DDBJ databases">
        <title>Vibrio maritimus JCM 19240. (C210) whole genome shotgun sequence.</title>
        <authorList>
            <person name="Sawabe T."/>
            <person name="Meirelles P."/>
            <person name="Nakanishi M."/>
            <person name="Sayaka M."/>
            <person name="Hattori M."/>
            <person name="Ohkuma M."/>
        </authorList>
    </citation>
    <scope>NUCLEOTIDE SEQUENCE [LARGE SCALE GENOMIC DNA]</scope>
    <source>
        <strain evidence="1 2">JCM 19240</strain>
    </source>
</reference>
<name>A0A090SYQ5_9VIBR</name>
<dbReference type="EMBL" id="BBMT01000001">
    <property type="protein sequence ID" value="GAL32043.1"/>
    <property type="molecule type" value="Genomic_DNA"/>
</dbReference>
<reference evidence="1 2" key="2">
    <citation type="submission" date="2014-09" db="EMBL/GenBank/DDBJ databases">
        <authorList>
            <consortium name="NBRP consortium"/>
            <person name="Sawabe T."/>
            <person name="Meirelles P."/>
            <person name="Nakanishi M."/>
            <person name="Sayaka M."/>
            <person name="Hattori M."/>
            <person name="Ohkuma M."/>
        </authorList>
    </citation>
    <scope>NUCLEOTIDE SEQUENCE [LARGE SCALE GENOMIC DNA]</scope>
    <source>
        <strain evidence="1 2">JCM 19240</strain>
    </source>
</reference>
<accession>A0A090SYQ5</accession>
<gene>
    <name evidence="1" type="ORF">JCM19240_5474</name>
</gene>
<comment type="caution">
    <text evidence="1">The sequence shown here is derived from an EMBL/GenBank/DDBJ whole genome shotgun (WGS) entry which is preliminary data.</text>
</comment>